<dbReference type="PANTHER" id="PTHR30269">
    <property type="entry name" value="TRANSMEMBRANE PROTEIN YFCA"/>
    <property type="match status" value="1"/>
</dbReference>
<keyword evidence="6 8" id="KW-1133">Transmembrane helix</keyword>
<evidence type="ECO:0000256" key="1">
    <source>
        <dbReference type="ARBA" id="ARBA00004651"/>
    </source>
</evidence>
<feature type="transmembrane region" description="Helical" evidence="8">
    <location>
        <begin position="74"/>
        <end position="92"/>
    </location>
</feature>
<feature type="transmembrane region" description="Helical" evidence="8">
    <location>
        <begin position="130"/>
        <end position="153"/>
    </location>
</feature>
<dbReference type="InterPro" id="IPR002781">
    <property type="entry name" value="TM_pro_TauE-like"/>
</dbReference>
<evidence type="ECO:0000256" key="8">
    <source>
        <dbReference type="RuleBase" id="RU363041"/>
    </source>
</evidence>
<keyword evidence="10" id="KW-1185">Reference proteome</keyword>
<dbReference type="AlphaFoldDB" id="R9PTJ6"/>
<dbReference type="EMBL" id="BARX01000017">
    <property type="protein sequence ID" value="GAD02536.1"/>
    <property type="molecule type" value="Genomic_DNA"/>
</dbReference>
<accession>R9PTJ6</accession>
<evidence type="ECO:0000313" key="10">
    <source>
        <dbReference type="Proteomes" id="UP000014461"/>
    </source>
</evidence>
<dbReference type="InterPro" id="IPR052017">
    <property type="entry name" value="TSUP"/>
</dbReference>
<dbReference type="STRING" id="1331007.AALB_2616"/>
<proteinExistence type="inferred from homology"/>
<comment type="similarity">
    <text evidence="2 8">Belongs to the 4-toluene sulfonate uptake permease (TSUP) (TC 2.A.102) family.</text>
</comment>
<dbReference type="PANTHER" id="PTHR30269:SF37">
    <property type="entry name" value="MEMBRANE TRANSPORTER PROTEIN"/>
    <property type="match status" value="1"/>
</dbReference>
<evidence type="ECO:0000256" key="4">
    <source>
        <dbReference type="ARBA" id="ARBA00022475"/>
    </source>
</evidence>
<evidence type="ECO:0000256" key="2">
    <source>
        <dbReference type="ARBA" id="ARBA00009142"/>
    </source>
</evidence>
<comment type="subcellular location">
    <subcellularLocation>
        <location evidence="1 8">Cell membrane</location>
        <topology evidence="1 8">Multi-pass membrane protein</topology>
    </subcellularLocation>
</comment>
<dbReference type="Pfam" id="PF01925">
    <property type="entry name" value="TauE"/>
    <property type="match status" value="1"/>
</dbReference>
<protein>
    <recommendedName>
        <fullName evidence="8">Probable membrane transporter protein</fullName>
    </recommendedName>
</protein>
<organism evidence="9 10">
    <name type="scientific">Agarivorans albus MKT 106</name>
    <dbReference type="NCBI Taxonomy" id="1331007"/>
    <lineage>
        <taxon>Bacteria</taxon>
        <taxon>Pseudomonadati</taxon>
        <taxon>Pseudomonadota</taxon>
        <taxon>Gammaproteobacteria</taxon>
        <taxon>Alteromonadales</taxon>
        <taxon>Alteromonadaceae</taxon>
        <taxon>Agarivorans</taxon>
    </lineage>
</organism>
<keyword evidence="7 8" id="KW-0472">Membrane</keyword>
<comment type="caution">
    <text evidence="9">The sequence shown here is derived from an EMBL/GenBank/DDBJ whole genome shotgun (WGS) entry which is preliminary data.</text>
</comment>
<sequence length="173" mass="18593">MLDNMAVMVPIVMLAALVRGFSGFGFAAIAVIGMNLFFTPQQSVPVILSLDLLCSVNLWKQARQQANYPILKKLIAGSLIGIPLGLGLLLLLPAELLKLAICLFILLFSLFLACNMRLPHMDKPLAPGLFGFLSGAGTASASVGGPMVVAYMLSSPLNPQQQRATMILVFYRE</sequence>
<name>R9PTJ6_AGAAL</name>
<dbReference type="GO" id="GO:0005886">
    <property type="term" value="C:plasma membrane"/>
    <property type="evidence" value="ECO:0007669"/>
    <property type="project" value="UniProtKB-SubCell"/>
</dbReference>
<feature type="transmembrane region" description="Helical" evidence="8">
    <location>
        <begin position="12"/>
        <end position="38"/>
    </location>
</feature>
<reference evidence="9" key="1">
    <citation type="journal article" date="2013" name="Genome Announc.">
        <title>Draft Genome Sequence of Agarivorans albus Strain MKT 106T, an Agarolytic Marine Bacterium.</title>
        <authorList>
            <person name="Yasuike M."/>
            <person name="Nakamura Y."/>
            <person name="Kai W."/>
            <person name="Fujiwara A."/>
            <person name="Fukui Y."/>
            <person name="Satomi M."/>
            <person name="Sano M."/>
        </authorList>
    </citation>
    <scope>NUCLEOTIDE SEQUENCE [LARGE SCALE GENOMIC DNA]</scope>
</reference>
<dbReference type="Proteomes" id="UP000014461">
    <property type="component" value="Unassembled WGS sequence"/>
</dbReference>
<evidence type="ECO:0000313" key="9">
    <source>
        <dbReference type="EMBL" id="GAD02536.1"/>
    </source>
</evidence>
<evidence type="ECO:0000256" key="7">
    <source>
        <dbReference type="ARBA" id="ARBA00023136"/>
    </source>
</evidence>
<dbReference type="OrthoDB" id="5739612at2"/>
<dbReference type="RefSeq" id="WP_016402303.1">
    <property type="nucleotide sequence ID" value="NZ_BARX01000017.1"/>
</dbReference>
<evidence type="ECO:0000256" key="3">
    <source>
        <dbReference type="ARBA" id="ARBA00022448"/>
    </source>
</evidence>
<keyword evidence="5 8" id="KW-0812">Transmembrane</keyword>
<keyword evidence="3" id="KW-0813">Transport</keyword>
<evidence type="ECO:0000256" key="6">
    <source>
        <dbReference type="ARBA" id="ARBA00022989"/>
    </source>
</evidence>
<gene>
    <name evidence="9" type="ORF">AALB_2616</name>
</gene>
<keyword evidence="4 8" id="KW-1003">Cell membrane</keyword>
<feature type="transmembrane region" description="Helical" evidence="8">
    <location>
        <begin position="98"/>
        <end position="118"/>
    </location>
</feature>
<evidence type="ECO:0000256" key="5">
    <source>
        <dbReference type="ARBA" id="ARBA00022692"/>
    </source>
</evidence>